<dbReference type="EMBL" id="MNPL01009085">
    <property type="protein sequence ID" value="OQR73892.1"/>
    <property type="molecule type" value="Genomic_DNA"/>
</dbReference>
<dbReference type="Proteomes" id="UP000192247">
    <property type="component" value="Unassembled WGS sequence"/>
</dbReference>
<reference evidence="1 2" key="1">
    <citation type="journal article" date="2017" name="Gigascience">
        <title>Draft genome of the honey bee ectoparasitic mite, Tropilaelaps mercedesae, is shaped by the parasitic life history.</title>
        <authorList>
            <person name="Dong X."/>
            <person name="Armstrong S.D."/>
            <person name="Xia D."/>
            <person name="Makepeace B.L."/>
            <person name="Darby A.C."/>
            <person name="Kadowaki T."/>
        </authorList>
    </citation>
    <scope>NUCLEOTIDE SEQUENCE [LARGE SCALE GENOMIC DNA]</scope>
    <source>
        <strain evidence="1">Wuxi-XJTLU</strain>
    </source>
</reference>
<evidence type="ECO:0000313" key="1">
    <source>
        <dbReference type="EMBL" id="OQR73892.1"/>
    </source>
</evidence>
<protein>
    <submittedName>
        <fullName evidence="1">Uncharacterized protein</fullName>
    </submittedName>
</protein>
<organism evidence="1 2">
    <name type="scientific">Tropilaelaps mercedesae</name>
    <dbReference type="NCBI Taxonomy" id="418985"/>
    <lineage>
        <taxon>Eukaryota</taxon>
        <taxon>Metazoa</taxon>
        <taxon>Ecdysozoa</taxon>
        <taxon>Arthropoda</taxon>
        <taxon>Chelicerata</taxon>
        <taxon>Arachnida</taxon>
        <taxon>Acari</taxon>
        <taxon>Parasitiformes</taxon>
        <taxon>Mesostigmata</taxon>
        <taxon>Gamasina</taxon>
        <taxon>Dermanyssoidea</taxon>
        <taxon>Laelapidae</taxon>
        <taxon>Tropilaelaps</taxon>
    </lineage>
</organism>
<dbReference type="AlphaFoldDB" id="A0A1V9XKI7"/>
<dbReference type="InParanoid" id="A0A1V9XKI7"/>
<sequence>MGGMNSTSVSDLSARIQAIHAALDELVQQGVVGVTMGGAAGMASEKITAIHMARLRITRRWVTITPLTRPPVIQHT</sequence>
<evidence type="ECO:0000313" key="2">
    <source>
        <dbReference type="Proteomes" id="UP000192247"/>
    </source>
</evidence>
<comment type="caution">
    <text evidence="1">The sequence shown here is derived from an EMBL/GenBank/DDBJ whole genome shotgun (WGS) entry which is preliminary data.</text>
</comment>
<gene>
    <name evidence="1" type="ORF">BIW11_03496</name>
</gene>
<proteinExistence type="predicted"/>
<accession>A0A1V9XKI7</accession>
<name>A0A1V9XKI7_9ACAR</name>
<keyword evidence="2" id="KW-1185">Reference proteome</keyword>